<gene>
    <name evidence="2" type="ORF">CKG00_07390</name>
</gene>
<reference evidence="2 3" key="1">
    <citation type="submission" date="2017-08" db="EMBL/GenBank/DDBJ databases">
        <title>Draft genome sequence of pheromone producing symbiont Morganella morganii, of the female New Zealand grass grub Costelytra giveni.</title>
        <authorList>
            <person name="Laugraud A."/>
            <person name="Young S.D."/>
            <person name="Hurst M.H."/>
        </authorList>
    </citation>
    <scope>NUCLEOTIDE SEQUENCE [LARGE SCALE GENOMIC DNA]</scope>
    <source>
        <strain evidence="2 3">MMsCG</strain>
    </source>
</reference>
<name>A0A433ZVS4_MORMO</name>
<keyword evidence="1" id="KW-1133">Transmembrane helix</keyword>
<dbReference type="EMBL" id="NRQY01000001">
    <property type="protein sequence ID" value="RUT66233.1"/>
    <property type="molecule type" value="Genomic_DNA"/>
</dbReference>
<organism evidence="2 3">
    <name type="scientific">Morganella morganii</name>
    <name type="common">Proteus morganii</name>
    <dbReference type="NCBI Taxonomy" id="582"/>
    <lineage>
        <taxon>Bacteria</taxon>
        <taxon>Pseudomonadati</taxon>
        <taxon>Pseudomonadota</taxon>
        <taxon>Gammaproteobacteria</taxon>
        <taxon>Enterobacterales</taxon>
        <taxon>Morganellaceae</taxon>
        <taxon>Morganella</taxon>
    </lineage>
</organism>
<sequence length="73" mass="8567">MRKNNIFQKAINDLKDIRLISMNISMVLTSLMVTRSSLRIVRPDNVMTDVFLIPVIYLGFYVLIKKILHLIFK</sequence>
<keyword evidence="1" id="KW-0472">Membrane</keyword>
<dbReference type="OrthoDB" id="9903494at2"/>
<evidence type="ECO:0000313" key="2">
    <source>
        <dbReference type="EMBL" id="RUT66233.1"/>
    </source>
</evidence>
<evidence type="ECO:0000256" key="1">
    <source>
        <dbReference type="SAM" id="Phobius"/>
    </source>
</evidence>
<feature type="transmembrane region" description="Helical" evidence="1">
    <location>
        <begin position="46"/>
        <end position="64"/>
    </location>
</feature>
<evidence type="ECO:0000313" key="3">
    <source>
        <dbReference type="Proteomes" id="UP000286908"/>
    </source>
</evidence>
<dbReference type="AlphaFoldDB" id="A0A433ZVS4"/>
<protein>
    <submittedName>
        <fullName evidence="2">Uncharacterized protein</fullName>
    </submittedName>
</protein>
<accession>A0A433ZVS4</accession>
<proteinExistence type="predicted"/>
<dbReference type="Proteomes" id="UP000286908">
    <property type="component" value="Unassembled WGS sequence"/>
</dbReference>
<comment type="caution">
    <text evidence="2">The sequence shown here is derived from an EMBL/GenBank/DDBJ whole genome shotgun (WGS) entry which is preliminary data.</text>
</comment>
<keyword evidence="1" id="KW-0812">Transmembrane</keyword>